<feature type="chain" id="PRO_5046877835" description="Lipoprotein" evidence="1">
    <location>
        <begin position="24"/>
        <end position="172"/>
    </location>
</feature>
<reference evidence="3" key="1">
    <citation type="submission" date="2021-06" db="EMBL/GenBank/DDBJ databases">
        <title>Identification of Pseudomonas cichorii causing bacterial leaf black spot of flue-cured tobacco, a new disease in China.</title>
        <authorList>
            <person name="Lu C.-H."/>
        </authorList>
    </citation>
    <scope>NUCLEOTIDE SEQUENCE [LARGE SCALE GENOMIC DNA]</scope>
    <source>
        <strain evidence="3">LJ2</strain>
    </source>
</reference>
<evidence type="ECO:0000313" key="2">
    <source>
        <dbReference type="EMBL" id="QWU85067.1"/>
    </source>
</evidence>
<accession>A0ABX8HWX3</accession>
<evidence type="ECO:0008006" key="4">
    <source>
        <dbReference type="Google" id="ProtNLM"/>
    </source>
</evidence>
<keyword evidence="3" id="KW-1185">Reference proteome</keyword>
<evidence type="ECO:0000256" key="1">
    <source>
        <dbReference type="SAM" id="SignalP"/>
    </source>
</evidence>
<sequence length="172" mass="19157">MHRFALVLAVLSPLVIAPSMAFAAQPDWWLIFGSGDKPKRQVIYADALSVADTPSKSGAEPTRSVVVVYVFEDKDKPLYAMYTISFQCKAGRYRVEAANAQMPSGEITQEPTSSQWAPVARSVMERPYDFVCNASSRRTNGMIKIGRPELANTLPEFTYRAFWGTETNAPRQ</sequence>
<proteinExistence type="predicted"/>
<dbReference type="EMBL" id="CP076668">
    <property type="protein sequence ID" value="QWU85067.1"/>
    <property type="molecule type" value="Genomic_DNA"/>
</dbReference>
<dbReference type="RefSeq" id="WP_216705545.1">
    <property type="nucleotide sequence ID" value="NZ_CP076668.1"/>
</dbReference>
<dbReference type="Proteomes" id="UP000683401">
    <property type="component" value="Chromosome"/>
</dbReference>
<protein>
    <recommendedName>
        <fullName evidence="4">Lipoprotein</fullName>
    </recommendedName>
</protein>
<feature type="signal peptide" evidence="1">
    <location>
        <begin position="1"/>
        <end position="23"/>
    </location>
</feature>
<keyword evidence="1" id="KW-0732">Signal</keyword>
<evidence type="ECO:0000313" key="3">
    <source>
        <dbReference type="Proteomes" id="UP000683401"/>
    </source>
</evidence>
<gene>
    <name evidence="2" type="ORF">KQP88_10020</name>
</gene>
<name>A0ABX8HWX3_9PSED</name>
<organism evidence="2 3">
    <name type="scientific">Pseudomonas lijiangensis</name>
    <dbReference type="NCBI Taxonomy" id="2995658"/>
    <lineage>
        <taxon>Bacteria</taxon>
        <taxon>Pseudomonadati</taxon>
        <taxon>Pseudomonadota</taxon>
        <taxon>Gammaproteobacteria</taxon>
        <taxon>Pseudomonadales</taxon>
        <taxon>Pseudomonadaceae</taxon>
        <taxon>Pseudomonas</taxon>
    </lineage>
</organism>